<feature type="repeat" description="WD" evidence="3">
    <location>
        <begin position="93"/>
        <end position="134"/>
    </location>
</feature>
<accession>A0A7E5W204</accession>
<dbReference type="PANTHER" id="PTHR44321">
    <property type="entry name" value="TRANSDUCIN BETA-LIKE PROTEIN 2"/>
    <property type="match status" value="1"/>
</dbReference>
<dbReference type="PANTHER" id="PTHR44321:SF1">
    <property type="entry name" value="TRANSDUCIN BETA-LIKE PROTEIN 2"/>
    <property type="match status" value="1"/>
</dbReference>
<feature type="transmembrane region" description="Helical" evidence="5">
    <location>
        <begin position="12"/>
        <end position="30"/>
    </location>
</feature>
<dbReference type="RefSeq" id="XP_026734547.1">
    <property type="nucleotide sequence ID" value="XM_026878746.1"/>
</dbReference>
<dbReference type="InterPro" id="IPR036322">
    <property type="entry name" value="WD40_repeat_dom_sf"/>
</dbReference>
<name>A0A7E5W204_TRINI</name>
<dbReference type="Pfam" id="PF00400">
    <property type="entry name" value="WD40"/>
    <property type="match status" value="3"/>
</dbReference>
<gene>
    <name evidence="7" type="primary">LOC113498650</name>
</gene>
<keyword evidence="1 3" id="KW-0853">WD repeat</keyword>
<dbReference type="InterPro" id="IPR042410">
    <property type="entry name" value="WBSCR13"/>
</dbReference>
<dbReference type="PROSITE" id="PS50294">
    <property type="entry name" value="WD_REPEATS_REGION"/>
    <property type="match status" value="1"/>
</dbReference>
<dbReference type="PROSITE" id="PS50082">
    <property type="entry name" value="WD_REPEATS_2"/>
    <property type="match status" value="3"/>
</dbReference>
<dbReference type="GO" id="GO:0030968">
    <property type="term" value="P:endoplasmic reticulum unfolded protein response"/>
    <property type="evidence" value="ECO:0007669"/>
    <property type="project" value="TreeGrafter"/>
</dbReference>
<keyword evidence="5" id="KW-0812">Transmembrane</keyword>
<evidence type="ECO:0000256" key="3">
    <source>
        <dbReference type="PROSITE-ProRule" id="PRU00221"/>
    </source>
</evidence>
<dbReference type="GeneID" id="113498650"/>
<feature type="compositionally biased region" description="Polar residues" evidence="4">
    <location>
        <begin position="59"/>
        <end position="69"/>
    </location>
</feature>
<evidence type="ECO:0000313" key="6">
    <source>
        <dbReference type="Proteomes" id="UP000322000"/>
    </source>
</evidence>
<dbReference type="InterPro" id="IPR001680">
    <property type="entry name" value="WD40_rpt"/>
</dbReference>
<evidence type="ECO:0000256" key="1">
    <source>
        <dbReference type="ARBA" id="ARBA00022574"/>
    </source>
</evidence>
<evidence type="ECO:0000256" key="2">
    <source>
        <dbReference type="ARBA" id="ARBA00022737"/>
    </source>
</evidence>
<protein>
    <submittedName>
        <fullName evidence="7">Transducin beta-like protein 2 isoform X2</fullName>
    </submittedName>
</protein>
<evidence type="ECO:0000313" key="7">
    <source>
        <dbReference type="RefSeq" id="XP_026734547.1"/>
    </source>
</evidence>
<dbReference type="InterPro" id="IPR019775">
    <property type="entry name" value="WD40_repeat_CS"/>
</dbReference>
<evidence type="ECO:0000256" key="4">
    <source>
        <dbReference type="SAM" id="MobiDB-lite"/>
    </source>
</evidence>
<dbReference type="SMART" id="SM00320">
    <property type="entry name" value="WD40"/>
    <property type="match status" value="5"/>
</dbReference>
<dbReference type="SUPFAM" id="SSF50978">
    <property type="entry name" value="WD40 repeat-like"/>
    <property type="match status" value="1"/>
</dbReference>
<dbReference type="GO" id="GO:0005783">
    <property type="term" value="C:endoplasmic reticulum"/>
    <property type="evidence" value="ECO:0007669"/>
    <property type="project" value="TreeGrafter"/>
</dbReference>
<dbReference type="PROSITE" id="PS00678">
    <property type="entry name" value="WD_REPEATS_1"/>
    <property type="match status" value="1"/>
</dbReference>
<keyword evidence="5" id="KW-1133">Transmembrane helix</keyword>
<organism evidence="6 7">
    <name type="scientific">Trichoplusia ni</name>
    <name type="common">Cabbage looper</name>
    <dbReference type="NCBI Taxonomy" id="7111"/>
    <lineage>
        <taxon>Eukaryota</taxon>
        <taxon>Metazoa</taxon>
        <taxon>Ecdysozoa</taxon>
        <taxon>Arthropoda</taxon>
        <taxon>Hexapoda</taxon>
        <taxon>Insecta</taxon>
        <taxon>Pterygota</taxon>
        <taxon>Neoptera</taxon>
        <taxon>Endopterygota</taxon>
        <taxon>Lepidoptera</taxon>
        <taxon>Glossata</taxon>
        <taxon>Ditrysia</taxon>
        <taxon>Noctuoidea</taxon>
        <taxon>Noctuidae</taxon>
        <taxon>Plusiinae</taxon>
        <taxon>Trichoplusia</taxon>
    </lineage>
</organism>
<reference evidence="7" key="1">
    <citation type="submission" date="2025-08" db="UniProtKB">
        <authorList>
            <consortium name="RefSeq"/>
        </authorList>
    </citation>
    <scope>IDENTIFICATION</scope>
</reference>
<keyword evidence="6" id="KW-1185">Reference proteome</keyword>
<feature type="region of interest" description="Disordered" evidence="4">
    <location>
        <begin position="45"/>
        <end position="74"/>
    </location>
</feature>
<feature type="repeat" description="WD" evidence="3">
    <location>
        <begin position="191"/>
        <end position="232"/>
    </location>
</feature>
<dbReference type="Gene3D" id="2.130.10.10">
    <property type="entry name" value="YVTN repeat-like/Quinoprotein amine dehydrogenase"/>
    <property type="match status" value="2"/>
</dbReference>
<dbReference type="AlphaFoldDB" id="A0A7E5W204"/>
<keyword evidence="5" id="KW-0472">Membrane</keyword>
<feature type="repeat" description="WD" evidence="3">
    <location>
        <begin position="282"/>
        <end position="313"/>
    </location>
</feature>
<proteinExistence type="predicted"/>
<dbReference type="InterPro" id="IPR015943">
    <property type="entry name" value="WD40/YVTN_repeat-like_dom_sf"/>
</dbReference>
<dbReference type="Proteomes" id="UP000322000">
    <property type="component" value="Chromosome 11"/>
</dbReference>
<sequence length="449" mass="49772">MGDIQAGQNFNVFLLAGTTIFICVILHFVYKTVFKSKKKEALKHEIESDTGAPVEEVNSETTATETRVSGKTKKRTTWKGKSEFSHPWLLKNLKGHPGTVLLVDFSANGKFMAATCDDGSVILWDVRDLNQKEHKTLRVNIEFDHASHVAWSPDSKAFIVHTVRENNIVVYKIEKKKDGTIGSAAPVITFDKVHDDDVVGFDISSNGKFIMSCSSKNDMVIWDLKGQQLSRLDTYLMTTHTAKVSPCGRFVVATGFAPDVKVMEVGFTKNGEFKQVTKAYELTGHSSGVYDVAFDVDTSHVATISKDGTWKLYHTKIDYTRGESPHVLETGTYGQTAHAPRIALSPNAEVLAVSVGPSVEFYDTYTGKLYDTVENIYSGIINYMKFDASGKYLFVCGDRAVRVLHNVCGYYTTIASCTRLLGSKQTSATVERQKKTIEECKEALAKFGK</sequence>
<keyword evidence="2" id="KW-0677">Repeat</keyword>
<evidence type="ECO:0000256" key="5">
    <source>
        <dbReference type="SAM" id="Phobius"/>
    </source>
</evidence>